<feature type="transmembrane region" description="Helical" evidence="5">
    <location>
        <begin position="346"/>
        <end position="365"/>
    </location>
</feature>
<proteinExistence type="predicted"/>
<gene>
    <name evidence="7" type="ORF">Plec18167_005853</name>
</gene>
<dbReference type="CDD" id="cd07042">
    <property type="entry name" value="STAS_SulP_like_sulfate_transporter"/>
    <property type="match status" value="1"/>
</dbReference>
<protein>
    <recommendedName>
        <fullName evidence="6">STAS domain-containing protein</fullName>
    </recommendedName>
</protein>
<evidence type="ECO:0000256" key="4">
    <source>
        <dbReference type="ARBA" id="ARBA00023136"/>
    </source>
</evidence>
<dbReference type="PROSITE" id="PS50801">
    <property type="entry name" value="STAS"/>
    <property type="match status" value="1"/>
</dbReference>
<feature type="transmembrane region" description="Helical" evidence="5">
    <location>
        <begin position="215"/>
        <end position="235"/>
    </location>
</feature>
<feature type="transmembrane region" description="Helical" evidence="5">
    <location>
        <begin position="133"/>
        <end position="153"/>
    </location>
</feature>
<feature type="transmembrane region" description="Helical" evidence="5">
    <location>
        <begin position="377"/>
        <end position="398"/>
    </location>
</feature>
<sequence>MGALQRIKHAAGTDVNIDRAREVAASSARALPSASLSYVLHKVPIVGWLPYYNPRWIFNDAVAGLTVSLLLMPQGLAYAKIAGVPVQFGLMSSWLPALIYVFMGTSKDLSSGPTSIIALLTADAVNDLSKEGYSAQAVASAVAMMMGIYGMAIGFLRLGFLLDFISVPILSGFMSAAGLTIALGQVNSLIGEPKGGQETAMIIHDMFAKLPSANGFGAIIGLSGVVLLVALQYIGQRWGSKSKVIMTLTNCRAAVTLILFTGISYGINKNRQPSDFLFEVAKVQATGIVPPKMVDSRLLVKASKSSIAAFVAAAIEHTSIGRAFAARNGYVIDQSQELCYLGVTNFFNSFFGAIGVSGAVSRAAVNSQSGVKSPLSGIVTAGFVILSIFKLTGALFWIPKATLAAIVITAVWPVIGNPLVYYQYWRTSLADFIASMIAFWVSLFISTEVGIGSAVAFGLLSVIFQQVFTKPTQIHAGTSFESTQTILSQKIPLDTRVFQFNESLYFPNAKRVKVAIFDAIQTYHSGATKESADSERNWSVVGEKRIAMLRRKANIMGIPPPISVVVLDFSKVNHIDTTALSALRNLCAEVRKYAGGTAEVRFSTLSDNVKERFLRGGWALKDGNDNESVEAFGPVTVEVFNSMTEAIVAPRQELKEVVIETADSH</sequence>
<keyword evidence="3 5" id="KW-1133">Transmembrane helix</keyword>
<evidence type="ECO:0000256" key="5">
    <source>
        <dbReference type="SAM" id="Phobius"/>
    </source>
</evidence>
<reference evidence="7 8" key="1">
    <citation type="journal article" date="2024" name="IMA Fungus">
        <title>IMA Genome - F19 : A genome assembly and annotation guide to empower mycologists, including annotated draft genome sequences of Ceratocystis pirilliformis, Diaporthe australafricana, Fusarium ophioides, Paecilomyces lecythidis, and Sporothrix stenoceras.</title>
        <authorList>
            <person name="Aylward J."/>
            <person name="Wilson A.M."/>
            <person name="Visagie C.M."/>
            <person name="Spraker J."/>
            <person name="Barnes I."/>
            <person name="Buitendag C."/>
            <person name="Ceriani C."/>
            <person name="Del Mar Angel L."/>
            <person name="du Plessis D."/>
            <person name="Fuchs T."/>
            <person name="Gasser K."/>
            <person name="Kramer D."/>
            <person name="Li W."/>
            <person name="Munsamy K."/>
            <person name="Piso A."/>
            <person name="Price J.L."/>
            <person name="Sonnekus B."/>
            <person name="Thomas C."/>
            <person name="van der Nest A."/>
            <person name="van Dijk A."/>
            <person name="van Heerden A."/>
            <person name="van Vuuren N."/>
            <person name="Yilmaz N."/>
            <person name="Duong T.A."/>
            <person name="van der Merwe N.A."/>
            <person name="Wingfield M.J."/>
            <person name="Wingfield B.D."/>
        </authorList>
    </citation>
    <scope>NUCLEOTIDE SEQUENCE [LARGE SCALE GENOMIC DNA]</scope>
    <source>
        <strain evidence="7 8">CMW 18167</strain>
    </source>
</reference>
<accession>A0ABR3XFB3</accession>
<comment type="caution">
    <text evidence="7">The sequence shown here is derived from an EMBL/GenBank/DDBJ whole genome shotgun (WGS) entry which is preliminary data.</text>
</comment>
<evidence type="ECO:0000256" key="1">
    <source>
        <dbReference type="ARBA" id="ARBA00004141"/>
    </source>
</evidence>
<evidence type="ECO:0000313" key="7">
    <source>
        <dbReference type="EMBL" id="KAL1874621.1"/>
    </source>
</evidence>
<dbReference type="SUPFAM" id="SSF52091">
    <property type="entry name" value="SpoIIaa-like"/>
    <property type="match status" value="1"/>
</dbReference>
<keyword evidence="8" id="KW-1185">Reference proteome</keyword>
<feature type="transmembrane region" description="Helical" evidence="5">
    <location>
        <begin position="437"/>
        <end position="464"/>
    </location>
</feature>
<feature type="domain" description="STAS" evidence="6">
    <location>
        <begin position="497"/>
        <end position="650"/>
    </location>
</feature>
<dbReference type="InterPro" id="IPR011547">
    <property type="entry name" value="SLC26A/SulP_dom"/>
</dbReference>
<name>A0ABR3XFB3_9EURO</name>
<evidence type="ECO:0000256" key="3">
    <source>
        <dbReference type="ARBA" id="ARBA00022989"/>
    </source>
</evidence>
<keyword evidence="2 5" id="KW-0812">Transmembrane</keyword>
<dbReference type="Proteomes" id="UP001583193">
    <property type="component" value="Unassembled WGS sequence"/>
</dbReference>
<feature type="transmembrane region" description="Helical" evidence="5">
    <location>
        <begin position="84"/>
        <end position="103"/>
    </location>
</feature>
<organism evidence="7 8">
    <name type="scientific">Paecilomyces lecythidis</name>
    <dbReference type="NCBI Taxonomy" id="3004212"/>
    <lineage>
        <taxon>Eukaryota</taxon>
        <taxon>Fungi</taxon>
        <taxon>Dikarya</taxon>
        <taxon>Ascomycota</taxon>
        <taxon>Pezizomycotina</taxon>
        <taxon>Eurotiomycetes</taxon>
        <taxon>Eurotiomycetidae</taxon>
        <taxon>Eurotiales</taxon>
        <taxon>Thermoascaceae</taxon>
        <taxon>Paecilomyces</taxon>
    </lineage>
</organism>
<dbReference type="NCBIfam" id="TIGR00815">
    <property type="entry name" value="sulP"/>
    <property type="match status" value="1"/>
</dbReference>
<evidence type="ECO:0000256" key="2">
    <source>
        <dbReference type="ARBA" id="ARBA00022692"/>
    </source>
</evidence>
<keyword evidence="4 5" id="KW-0472">Membrane</keyword>
<dbReference type="InterPro" id="IPR002645">
    <property type="entry name" value="STAS_dom"/>
</dbReference>
<feature type="transmembrane region" description="Helical" evidence="5">
    <location>
        <begin position="404"/>
        <end position="425"/>
    </location>
</feature>
<evidence type="ECO:0000313" key="8">
    <source>
        <dbReference type="Proteomes" id="UP001583193"/>
    </source>
</evidence>
<comment type="subcellular location">
    <subcellularLocation>
        <location evidence="1">Membrane</location>
        <topology evidence="1">Multi-pass membrane protein</topology>
    </subcellularLocation>
</comment>
<dbReference type="PANTHER" id="PTHR11814">
    <property type="entry name" value="SULFATE TRANSPORTER"/>
    <property type="match status" value="1"/>
</dbReference>
<evidence type="ECO:0000259" key="6">
    <source>
        <dbReference type="PROSITE" id="PS50801"/>
    </source>
</evidence>
<feature type="transmembrane region" description="Helical" evidence="5">
    <location>
        <begin position="160"/>
        <end position="183"/>
    </location>
</feature>
<feature type="transmembrane region" description="Helical" evidence="5">
    <location>
        <begin position="247"/>
        <end position="267"/>
    </location>
</feature>
<dbReference type="InterPro" id="IPR001902">
    <property type="entry name" value="SLC26A/SulP_fam"/>
</dbReference>
<dbReference type="InterPro" id="IPR036513">
    <property type="entry name" value="STAS_dom_sf"/>
</dbReference>
<dbReference type="Pfam" id="PF00916">
    <property type="entry name" value="Sulfate_transp"/>
    <property type="match status" value="1"/>
</dbReference>
<dbReference type="Pfam" id="PF01740">
    <property type="entry name" value="STAS"/>
    <property type="match status" value="1"/>
</dbReference>
<dbReference type="Gene3D" id="3.30.750.24">
    <property type="entry name" value="STAS domain"/>
    <property type="match status" value="1"/>
</dbReference>
<dbReference type="EMBL" id="JAVDPF010000019">
    <property type="protein sequence ID" value="KAL1874621.1"/>
    <property type="molecule type" value="Genomic_DNA"/>
</dbReference>